<dbReference type="Gene3D" id="2.60.40.10">
    <property type="entry name" value="Immunoglobulins"/>
    <property type="match status" value="2"/>
</dbReference>
<dbReference type="Gene3D" id="3.20.20.80">
    <property type="entry name" value="Glycosidases"/>
    <property type="match status" value="1"/>
</dbReference>
<dbReference type="KEGG" id="kfl:Kfla_0583"/>
<reference evidence="9 10" key="2">
    <citation type="journal article" date="2010" name="Stand. Genomic Sci.">
        <title>Complete genome sequence of Kribbella flavida type strain (IFO 14399).</title>
        <authorList>
            <person name="Pukall R."/>
            <person name="Lapidus A."/>
            <person name="Glavina Del Rio T."/>
            <person name="Copeland A."/>
            <person name="Tice H."/>
            <person name="Cheng J.-F."/>
            <person name="Lucas S."/>
            <person name="Chen F."/>
            <person name="Nolan M."/>
            <person name="LaButti K."/>
            <person name="Pati A."/>
            <person name="Ivanova N."/>
            <person name="Mavrommatis K."/>
            <person name="Mikhailova N."/>
            <person name="Pitluck S."/>
            <person name="Bruce D."/>
            <person name="Goodwin L."/>
            <person name="Land M."/>
            <person name="Hauser L."/>
            <person name="Chang Y.-J."/>
            <person name="Jeffries C.D."/>
            <person name="Chen A."/>
            <person name="Palaniappan K."/>
            <person name="Chain P."/>
            <person name="Rohde M."/>
            <person name="Goeker M."/>
            <person name="Bristow J."/>
            <person name="Eisen J.A."/>
            <person name="Markowitz V."/>
            <person name="Hugenholtz P."/>
            <person name="Kyrpides N.C."/>
            <person name="Klenk H.-P."/>
            <person name="Brettin T."/>
        </authorList>
    </citation>
    <scope>NUCLEOTIDE SEQUENCE [LARGE SCALE GENOMIC DNA]</scope>
    <source>
        <strain evidence="10">DSM 17836 / JCM 10339 / NBRC 14399</strain>
    </source>
</reference>
<dbReference type="PROSITE" id="PS00719">
    <property type="entry name" value="GLYCOSYL_HYDROL_F2_1"/>
    <property type="match status" value="1"/>
</dbReference>
<dbReference type="GO" id="GO:0004565">
    <property type="term" value="F:beta-galactosidase activity"/>
    <property type="evidence" value="ECO:0007669"/>
    <property type="project" value="UniProtKB-EC"/>
</dbReference>
<dbReference type="Pfam" id="PF02929">
    <property type="entry name" value="Bgal_small_N"/>
    <property type="match status" value="1"/>
</dbReference>
<dbReference type="InterPro" id="IPR006104">
    <property type="entry name" value="Glyco_hydro_2_N"/>
</dbReference>
<proteinExistence type="inferred from homology"/>
<evidence type="ECO:0000256" key="2">
    <source>
        <dbReference type="ARBA" id="ARBA00007401"/>
    </source>
</evidence>
<dbReference type="PANTHER" id="PTHR46323">
    <property type="entry name" value="BETA-GALACTOSIDASE"/>
    <property type="match status" value="1"/>
</dbReference>
<dbReference type="InterPro" id="IPR011013">
    <property type="entry name" value="Gal_mutarotase_sf_dom"/>
</dbReference>
<dbReference type="InterPro" id="IPR008979">
    <property type="entry name" value="Galactose-bd-like_sf"/>
</dbReference>
<dbReference type="SUPFAM" id="SSF49785">
    <property type="entry name" value="Galactose-binding domain-like"/>
    <property type="match status" value="1"/>
</dbReference>
<sequence length="972" mass="106378">MRYRREVSISVHQCGFVNRSAVGSMPVTYDHSYVEDFAPGAGVLAPRAWLDDDSARLALTGDWSFRLSPGLADAPDDLTDPDTSAWDTISVPGHWQLQGYGAPAYTNVVYPFPLEPPFVPTDNPTGDYVRAVTVPADWAGARIVLRFEGVDSRFAVHVDGRLVGWSSGSRLPSEFDLTDLVAPGKEIRIAVRVHQWSAGSYVEDQDMWWLSGIFREVNLLALRPSAPTDVFVRAAYDHVDGAGTLVVESDVPGTVVVPELGLEVPTGEHVRLDRVEPWSAESPKLYDGVVRTDGGEVRLRIGFRTIAIVDGVLTVNGNRVLFNGVNRHEFHPDRGRALTEQDMLDDVLLMKRAGINAVRTSHYPPHPHFLDLCDLHGLYVVDECDLETHGFGYEPQPPNLPNPVMDERFRDDLVERMRRMVERDKNHPSIVLWSLGNECGMGDNLRAMYDVAKDRDPSRPVHYERDTQAEFVDVYSQMYTSLEDVEKIGEDPSSYRGLPFILCEYGHAMGNGPGGLSDYRELFERYPRCQGGFIWEWIDHGLRTSVDGRQFFAYGGDFGETIHDGNFVCDGLLFPDRTPSPGMLEYVKVIEPLVITADGAGGVSITNRYEVLDTSHLTFELVTEINGEGVGFGTLPVPAIGPGETTSVQLPPGTIKQREANRPETWLTVTARLTEGTAWAEAGHRVAWGQLRLDDPAAADSAAAGPAAGTGSDASVAPGAVVQGTAGAHGITVGAISNARLDVWRAPTDNDAIPGVAEAWKEAGLHRVQHRVVSAGENGSAWEVVTRTAPPALQWGLISTWRWTRVHDAIQLDLAVRPEGQFPATLPRLGITFELPKVDSVEWFGAGPSEAYVDTRAAAAVGKYSASVAQLQTPYVRPQENGHRIDTRWAVLTGQETLRIEAALDLFGLTVRDWTSKDLEDAKHTVDLTAGDTTYVTLDLAQAGIGSNSCGPALPDKYRLHTAPASLSVRFS</sequence>
<dbReference type="GO" id="GO:0005990">
    <property type="term" value="P:lactose catabolic process"/>
    <property type="evidence" value="ECO:0007669"/>
    <property type="project" value="TreeGrafter"/>
</dbReference>
<comment type="similarity">
    <text evidence="2">Belongs to the glycosyl hydrolase 2 family.</text>
</comment>
<dbReference type="InterPro" id="IPR006101">
    <property type="entry name" value="Glyco_hydro_2"/>
</dbReference>
<evidence type="ECO:0000256" key="3">
    <source>
        <dbReference type="ARBA" id="ARBA00012756"/>
    </source>
</evidence>
<dbReference type="EMBL" id="CP001736">
    <property type="protein sequence ID" value="ADB29704.1"/>
    <property type="molecule type" value="Genomic_DNA"/>
</dbReference>
<dbReference type="PROSITE" id="PS00608">
    <property type="entry name" value="GLYCOSYL_HYDROL_F2_2"/>
    <property type="match status" value="1"/>
</dbReference>
<dbReference type="GO" id="GO:0009341">
    <property type="term" value="C:beta-galactosidase complex"/>
    <property type="evidence" value="ECO:0007669"/>
    <property type="project" value="InterPro"/>
</dbReference>
<keyword evidence="10" id="KW-1185">Reference proteome</keyword>
<dbReference type="SUPFAM" id="SSF74650">
    <property type="entry name" value="Galactose mutarotase-like"/>
    <property type="match status" value="1"/>
</dbReference>
<dbReference type="InterPro" id="IPR013783">
    <property type="entry name" value="Ig-like_fold"/>
</dbReference>
<evidence type="ECO:0000256" key="4">
    <source>
        <dbReference type="ARBA" id="ARBA00013303"/>
    </source>
</evidence>
<evidence type="ECO:0000259" key="8">
    <source>
        <dbReference type="SMART" id="SM01038"/>
    </source>
</evidence>
<dbReference type="STRING" id="479435.Kfla_0583"/>
<dbReference type="EC" id="3.2.1.23" evidence="3"/>
<dbReference type="Pfam" id="PF02836">
    <property type="entry name" value="Glyco_hydro_2_C"/>
    <property type="match status" value="1"/>
</dbReference>
<dbReference type="HOGENOM" id="CLU_002346_0_2_11"/>
<dbReference type="InterPro" id="IPR014718">
    <property type="entry name" value="GH-type_carb-bd"/>
</dbReference>
<evidence type="ECO:0000313" key="10">
    <source>
        <dbReference type="Proteomes" id="UP000007967"/>
    </source>
</evidence>
<evidence type="ECO:0000256" key="5">
    <source>
        <dbReference type="ARBA" id="ARBA00022801"/>
    </source>
</evidence>
<dbReference type="InterPro" id="IPR004199">
    <property type="entry name" value="B-gal_small/dom_5"/>
</dbReference>
<dbReference type="Proteomes" id="UP000007967">
    <property type="component" value="Chromosome"/>
</dbReference>
<dbReference type="InterPro" id="IPR032312">
    <property type="entry name" value="LacZ_4"/>
</dbReference>
<evidence type="ECO:0000313" key="9">
    <source>
        <dbReference type="EMBL" id="ADB29704.1"/>
    </source>
</evidence>
<dbReference type="InterPro" id="IPR023230">
    <property type="entry name" value="Glyco_hydro_2_CS"/>
</dbReference>
<dbReference type="CAZy" id="GH2">
    <property type="family name" value="Glycoside Hydrolase Family 2"/>
</dbReference>
<dbReference type="InterPro" id="IPR006103">
    <property type="entry name" value="Glyco_hydro_2_cat"/>
</dbReference>
<dbReference type="Pfam" id="PF02837">
    <property type="entry name" value="Glyco_hydro_2_N"/>
    <property type="match status" value="1"/>
</dbReference>
<evidence type="ECO:0000256" key="6">
    <source>
        <dbReference type="ARBA" id="ARBA00023295"/>
    </source>
</evidence>
<dbReference type="InterPro" id="IPR036156">
    <property type="entry name" value="Beta-gal/glucu_dom_sf"/>
</dbReference>
<dbReference type="PANTHER" id="PTHR46323:SF2">
    <property type="entry name" value="BETA-GALACTOSIDASE"/>
    <property type="match status" value="1"/>
</dbReference>
<dbReference type="SUPFAM" id="SSF49303">
    <property type="entry name" value="beta-Galactosidase/glucuronidase domain"/>
    <property type="match status" value="2"/>
</dbReference>
<accession>D2PW47</accession>
<dbReference type="Gene3D" id="2.70.98.10">
    <property type="match status" value="1"/>
</dbReference>
<keyword evidence="5 9" id="KW-0378">Hydrolase</keyword>
<dbReference type="Gene3D" id="2.60.120.260">
    <property type="entry name" value="Galactose-binding domain-like"/>
    <property type="match status" value="1"/>
</dbReference>
<gene>
    <name evidence="9" type="ordered locus">Kfla_0583</name>
</gene>
<dbReference type="SUPFAM" id="SSF51445">
    <property type="entry name" value="(Trans)glycosidases"/>
    <property type="match status" value="1"/>
</dbReference>
<protein>
    <recommendedName>
        <fullName evidence="4">Beta-galactosidase</fullName>
        <ecNumber evidence="3">3.2.1.23</ecNumber>
    </recommendedName>
    <alternativeName>
        <fullName evidence="7">Lactase</fullName>
    </alternativeName>
</protein>
<keyword evidence="6 9" id="KW-0326">Glycosidase</keyword>
<dbReference type="SMART" id="SM01038">
    <property type="entry name" value="Bgal_small_N"/>
    <property type="match status" value="1"/>
</dbReference>
<dbReference type="eggNOG" id="COG3250">
    <property type="taxonomic scope" value="Bacteria"/>
</dbReference>
<feature type="domain" description="Beta galactosidase small chain/" evidence="8">
    <location>
        <begin position="708"/>
        <end position="972"/>
    </location>
</feature>
<dbReference type="InterPro" id="IPR050347">
    <property type="entry name" value="Bact_Beta-galactosidase"/>
</dbReference>
<dbReference type="Pfam" id="PF16353">
    <property type="entry name" value="LacZ_4"/>
    <property type="match status" value="1"/>
</dbReference>
<dbReference type="InterPro" id="IPR023232">
    <property type="entry name" value="Glyco_hydro_2_AS"/>
</dbReference>
<comment type="catalytic activity">
    <reaction evidence="1">
        <text>Hydrolysis of terminal non-reducing beta-D-galactose residues in beta-D-galactosides.</text>
        <dbReference type="EC" id="3.2.1.23"/>
    </reaction>
</comment>
<dbReference type="GO" id="GO:0030246">
    <property type="term" value="F:carbohydrate binding"/>
    <property type="evidence" value="ECO:0007669"/>
    <property type="project" value="InterPro"/>
</dbReference>
<name>D2PW47_KRIFD</name>
<dbReference type="PRINTS" id="PR00132">
    <property type="entry name" value="GLHYDRLASE2"/>
</dbReference>
<evidence type="ECO:0000256" key="7">
    <source>
        <dbReference type="ARBA" id="ARBA00032230"/>
    </source>
</evidence>
<reference evidence="10" key="1">
    <citation type="submission" date="2009-09" db="EMBL/GenBank/DDBJ databases">
        <title>The complete genome of Kribbella flavida DSM 17836.</title>
        <authorList>
            <consortium name="US DOE Joint Genome Institute (JGI-PGF)"/>
            <person name="Lucas S."/>
            <person name="Copeland A."/>
            <person name="Lapidus A."/>
            <person name="Glavina del Rio T."/>
            <person name="Dalin E."/>
            <person name="Tice H."/>
            <person name="Bruce D."/>
            <person name="Goodwin L."/>
            <person name="Pitluck S."/>
            <person name="Kyrpides N."/>
            <person name="Mavromatis K."/>
            <person name="Ivanova N."/>
            <person name="Saunders E."/>
            <person name="Brettin T."/>
            <person name="Detter J.C."/>
            <person name="Han C."/>
            <person name="Larimer F."/>
            <person name="Land M."/>
            <person name="Hauser L."/>
            <person name="Markowitz V."/>
            <person name="Cheng J.-F."/>
            <person name="Hugenholtz P."/>
            <person name="Woyke T."/>
            <person name="Wu D."/>
            <person name="Pukall R."/>
            <person name="Klenk H.-P."/>
            <person name="Eisen J.A."/>
        </authorList>
    </citation>
    <scope>NUCLEOTIDE SEQUENCE [LARGE SCALE GENOMIC DNA]</scope>
    <source>
        <strain evidence="10">DSM 17836 / JCM 10339 / NBRC 14399</strain>
    </source>
</reference>
<evidence type="ECO:0000256" key="1">
    <source>
        <dbReference type="ARBA" id="ARBA00001412"/>
    </source>
</evidence>
<dbReference type="InterPro" id="IPR017853">
    <property type="entry name" value="GH"/>
</dbReference>
<organism evidence="9 10">
    <name type="scientific">Kribbella flavida (strain DSM 17836 / JCM 10339 / NBRC 14399)</name>
    <dbReference type="NCBI Taxonomy" id="479435"/>
    <lineage>
        <taxon>Bacteria</taxon>
        <taxon>Bacillati</taxon>
        <taxon>Actinomycetota</taxon>
        <taxon>Actinomycetes</taxon>
        <taxon>Propionibacteriales</taxon>
        <taxon>Kribbellaceae</taxon>
        <taxon>Kribbella</taxon>
    </lineage>
</organism>
<dbReference type="AlphaFoldDB" id="D2PW47"/>